<reference evidence="3" key="1">
    <citation type="submission" date="2018-05" db="EMBL/GenBank/DDBJ databases">
        <authorList>
            <person name="Lanie J.A."/>
            <person name="Ng W.-L."/>
            <person name="Kazmierczak K.M."/>
            <person name="Andrzejewski T.M."/>
            <person name="Davidsen T.M."/>
            <person name="Wayne K.J."/>
            <person name="Tettelin H."/>
            <person name="Glass J.I."/>
            <person name="Rusch D."/>
            <person name="Podicherti R."/>
            <person name="Tsui H.-C.T."/>
            <person name="Winkler M.E."/>
        </authorList>
    </citation>
    <scope>NUCLEOTIDE SEQUENCE</scope>
</reference>
<dbReference type="GO" id="GO:0005525">
    <property type="term" value="F:GTP binding"/>
    <property type="evidence" value="ECO:0007669"/>
    <property type="project" value="InterPro"/>
</dbReference>
<evidence type="ECO:0000256" key="1">
    <source>
        <dbReference type="SAM" id="MobiDB-lite"/>
    </source>
</evidence>
<dbReference type="Gene3D" id="3.10.20.30">
    <property type="match status" value="1"/>
</dbReference>
<sequence length="334" mass="37124">MPTNVPPQYRDAEQRFRDAVSLQAKIAALQEMLQIMPKHKGTDHLKAQLRTRLSKLMSDLETSSGGKGGRTEPFSLPKEGAGRATLIGPTNVGKSLITASSTGAKTRVGAYELSTQEPVPGMYPYLDIFIQVVDTPPITNRSTQSRLYGLLRTSDVFVFVADLTNDPALQTEESFSELSEWGFKLLGIDSEITDETDLYTYKPTIILCNKADIPGALDQFETMERNYSTRYPVIMASAEEKVGLDELGEEIFSALKIMRVYTKSPRERLEDFEKNDPIVLSLGSTVGEAAQQVHKDLERSLKFAVLWGESSKFEGQRVGKNHELVDGDIIEIHS</sequence>
<dbReference type="InterPro" id="IPR012675">
    <property type="entry name" value="Beta-grasp_dom_sf"/>
</dbReference>
<accession>A0A382C3L1</accession>
<name>A0A382C3L1_9ZZZZ</name>
<dbReference type="Pfam" id="PF02824">
    <property type="entry name" value="TGS"/>
    <property type="match status" value="1"/>
</dbReference>
<dbReference type="Gene3D" id="3.40.50.300">
    <property type="entry name" value="P-loop containing nucleotide triphosphate hydrolases"/>
    <property type="match status" value="1"/>
</dbReference>
<dbReference type="SUPFAM" id="SSF81271">
    <property type="entry name" value="TGS-like"/>
    <property type="match status" value="1"/>
</dbReference>
<dbReference type="Pfam" id="PF01926">
    <property type="entry name" value="MMR_HSR1"/>
    <property type="match status" value="1"/>
</dbReference>
<dbReference type="PANTHER" id="PTHR43127">
    <property type="entry name" value="DEVELOPMENTALLY-REGULATED GTP-BINDING PROTEIN 2"/>
    <property type="match status" value="1"/>
</dbReference>
<dbReference type="InterPro" id="IPR027417">
    <property type="entry name" value="P-loop_NTPase"/>
</dbReference>
<dbReference type="InterPro" id="IPR012676">
    <property type="entry name" value="TGS-like"/>
</dbReference>
<dbReference type="GO" id="GO:0003924">
    <property type="term" value="F:GTPase activity"/>
    <property type="evidence" value="ECO:0007669"/>
    <property type="project" value="InterPro"/>
</dbReference>
<dbReference type="EMBL" id="UINC01032518">
    <property type="protein sequence ID" value="SVB20311.1"/>
    <property type="molecule type" value="Genomic_DNA"/>
</dbReference>
<proteinExistence type="predicted"/>
<organism evidence="3">
    <name type="scientific">marine metagenome</name>
    <dbReference type="NCBI Taxonomy" id="408172"/>
    <lineage>
        <taxon>unclassified sequences</taxon>
        <taxon>metagenomes</taxon>
        <taxon>ecological metagenomes</taxon>
    </lineage>
</organism>
<dbReference type="PROSITE" id="PS51880">
    <property type="entry name" value="TGS"/>
    <property type="match status" value="1"/>
</dbReference>
<dbReference type="AlphaFoldDB" id="A0A382C3L1"/>
<feature type="region of interest" description="Disordered" evidence="1">
    <location>
        <begin position="59"/>
        <end position="87"/>
    </location>
</feature>
<feature type="domain" description="TGS" evidence="2">
    <location>
        <begin position="256"/>
        <end position="334"/>
    </location>
</feature>
<dbReference type="InterPro" id="IPR006073">
    <property type="entry name" value="GTP-bd"/>
</dbReference>
<evidence type="ECO:0000313" key="3">
    <source>
        <dbReference type="EMBL" id="SVB20311.1"/>
    </source>
</evidence>
<gene>
    <name evidence="3" type="ORF">METZ01_LOCUS173165</name>
</gene>
<evidence type="ECO:0000259" key="2">
    <source>
        <dbReference type="PROSITE" id="PS51880"/>
    </source>
</evidence>
<dbReference type="InterPro" id="IPR045001">
    <property type="entry name" value="DRG"/>
</dbReference>
<protein>
    <recommendedName>
        <fullName evidence="2">TGS domain-containing protein</fullName>
    </recommendedName>
</protein>
<dbReference type="SUPFAM" id="SSF52540">
    <property type="entry name" value="P-loop containing nucleoside triphosphate hydrolases"/>
    <property type="match status" value="1"/>
</dbReference>
<dbReference type="InterPro" id="IPR004095">
    <property type="entry name" value="TGS"/>
</dbReference>